<proteinExistence type="predicted"/>
<protein>
    <submittedName>
        <fullName evidence="1">DUF2024 family protein</fullName>
    </submittedName>
</protein>
<dbReference type="EMBL" id="CP094532">
    <property type="protein sequence ID" value="UOE40381.1"/>
    <property type="molecule type" value="Genomic_DNA"/>
</dbReference>
<dbReference type="Gene3D" id="3.10.510.10">
    <property type="entry name" value="NE1680-like"/>
    <property type="match status" value="1"/>
</dbReference>
<dbReference type="RefSeq" id="WP_243548404.1">
    <property type="nucleotide sequence ID" value="NZ_CP094532.1"/>
</dbReference>
<dbReference type="InterPro" id="IPR018592">
    <property type="entry name" value="DUF2024"/>
</dbReference>
<accession>A0ABY4BRD2</accession>
<name>A0ABY4BRD2_9FLAO</name>
<dbReference type="InterPro" id="IPR023122">
    <property type="entry name" value="NE1680-like_sf"/>
</dbReference>
<reference evidence="1 2" key="1">
    <citation type="submission" date="2022-03" db="EMBL/GenBank/DDBJ databases">
        <title>Chryseobacterium sp. isolated from particulate matters in swine house.</title>
        <authorList>
            <person name="Won M."/>
            <person name="Kim S.-J."/>
            <person name="Kwon S.-W."/>
        </authorList>
    </citation>
    <scope>NUCLEOTIDE SEQUENCE [LARGE SCALE GENOMIC DNA]</scope>
    <source>
        <strain evidence="1 2">SC2-2</strain>
    </source>
</reference>
<keyword evidence="2" id="KW-1185">Reference proteome</keyword>
<dbReference type="Proteomes" id="UP000831460">
    <property type="component" value="Chromosome"/>
</dbReference>
<sequence length="87" mass="10181">MKTAVWDTYVKKQNGETMHFDLIVPEEMTDQQTIFGYAKDYLKSKNQPYENFGAEQSRFCHIESAKPSVQDEIKKKGYYIVEMEGCD</sequence>
<evidence type="ECO:0000313" key="1">
    <source>
        <dbReference type="EMBL" id="UOE40381.1"/>
    </source>
</evidence>
<gene>
    <name evidence="1" type="ORF">MTP09_10740</name>
</gene>
<organism evidence="1 2">
    <name type="scientific">Chryseobacterium suipulveris</name>
    <dbReference type="NCBI Taxonomy" id="2929800"/>
    <lineage>
        <taxon>Bacteria</taxon>
        <taxon>Pseudomonadati</taxon>
        <taxon>Bacteroidota</taxon>
        <taxon>Flavobacteriia</taxon>
        <taxon>Flavobacteriales</taxon>
        <taxon>Weeksellaceae</taxon>
        <taxon>Chryseobacterium group</taxon>
        <taxon>Chryseobacterium</taxon>
    </lineage>
</organism>
<evidence type="ECO:0000313" key="2">
    <source>
        <dbReference type="Proteomes" id="UP000831460"/>
    </source>
</evidence>
<dbReference type="Pfam" id="PF09630">
    <property type="entry name" value="DUF2024"/>
    <property type="match status" value="1"/>
</dbReference>
<dbReference type="SUPFAM" id="SSF160766">
    <property type="entry name" value="NE1680-like"/>
    <property type="match status" value="1"/>
</dbReference>